<reference evidence="1" key="1">
    <citation type="submission" date="2019-08" db="EMBL/GenBank/DDBJ databases">
        <authorList>
            <person name="Kucharzyk K."/>
            <person name="Murdoch R.W."/>
            <person name="Higgins S."/>
            <person name="Loffler F."/>
        </authorList>
    </citation>
    <scope>NUCLEOTIDE SEQUENCE</scope>
</reference>
<accession>A0A645HGD7</accession>
<sequence>MFEISAKEHPELQDEPLYQNNTAYCGYISKDITPEELQILKDMAHRTPLEKK</sequence>
<gene>
    <name evidence="1" type="ORF">SDC9_182679</name>
</gene>
<organism evidence="1">
    <name type="scientific">bioreactor metagenome</name>
    <dbReference type="NCBI Taxonomy" id="1076179"/>
    <lineage>
        <taxon>unclassified sequences</taxon>
        <taxon>metagenomes</taxon>
        <taxon>ecological metagenomes</taxon>
    </lineage>
</organism>
<dbReference type="EMBL" id="VSSQ01088606">
    <property type="protein sequence ID" value="MPN35184.1"/>
    <property type="molecule type" value="Genomic_DNA"/>
</dbReference>
<name>A0A645HGD7_9ZZZZ</name>
<protein>
    <submittedName>
        <fullName evidence="1">Uncharacterized protein</fullName>
    </submittedName>
</protein>
<proteinExistence type="predicted"/>
<evidence type="ECO:0000313" key="1">
    <source>
        <dbReference type="EMBL" id="MPN35184.1"/>
    </source>
</evidence>
<comment type="caution">
    <text evidence="1">The sequence shown here is derived from an EMBL/GenBank/DDBJ whole genome shotgun (WGS) entry which is preliminary data.</text>
</comment>
<dbReference type="AlphaFoldDB" id="A0A645HGD7"/>